<dbReference type="SMART" id="SM00320">
    <property type="entry name" value="WD40"/>
    <property type="match status" value="6"/>
</dbReference>
<feature type="compositionally biased region" description="Polar residues" evidence="7">
    <location>
        <begin position="517"/>
        <end position="533"/>
    </location>
</feature>
<dbReference type="InterPro" id="IPR051865">
    <property type="entry name" value="WD-repeat_CDT2_adapter"/>
</dbReference>
<proteinExistence type="inferred from homology"/>
<sequence>MYDQLYSNYSSNKYIYNKCPDEFIQSFCSVPHANDFEWVSARFSPHSQQEHIFVLGNEMGSIALFDAKEDLDKYKFIRRGSRIHSVILDFCFLPEIPEWLIALSGKSHIHLIDITNGKPISCLVGHSCSVRCASVCPGNPNLLVSGSRDGSILGWDLRSPPYEQITIDGSEWGALAPSRTFAFAHESPGVVSPSSCKRSKTVASITGLLHFGENYVISSSSSASSGIRIWDLRYITGAALRTLKVPQEEGGKEPGIASMCWDRFNSSFFASCTDDKIHEFLPVSSCDLPVRSLNGHGIDSFYVQCATSSISDHLICGSSRNRAYVWDLQESRNYRQNLFKSSNKSFLPNPKFALEGNEFEFECVQWSQSGKYFLTLGRDYIRIWSNNERTDNEYSKETSSKTGIPIKFDYPTLLPPIQNENMLDNQTINEIKCSLKLTNFDGRSTPPNFIFDDKKSFLEDLPAIYFSKKENSLSQNQVSFNFTTPKKLVLKGNTTFTPASKISRIEGNENQHRTPGKSRNLSASFQNQRTPGSSGKKRRRPSPKLSSQLRSKGVKCSQRLLKHNKEEKSSPSNTPNGILKYLSPVENKSKNS</sequence>
<accession>A0A6V7XT14</accession>
<dbReference type="EMBL" id="CAJEWN010002205">
    <property type="protein sequence ID" value="CAD2202480.1"/>
    <property type="molecule type" value="Genomic_DNA"/>
</dbReference>
<feature type="region of interest" description="Disordered" evidence="7">
    <location>
        <begin position="500"/>
        <end position="592"/>
    </location>
</feature>
<dbReference type="InterPro" id="IPR019775">
    <property type="entry name" value="WD40_repeat_CS"/>
</dbReference>
<comment type="similarity">
    <text evidence="5">Belongs to the WD repeat cdt2 family.</text>
</comment>
<organism evidence="8 9">
    <name type="scientific">Meloidogyne enterolobii</name>
    <name type="common">Root-knot nematode worm</name>
    <name type="synonym">Meloidogyne mayaguensis</name>
    <dbReference type="NCBI Taxonomy" id="390850"/>
    <lineage>
        <taxon>Eukaryota</taxon>
        <taxon>Metazoa</taxon>
        <taxon>Ecdysozoa</taxon>
        <taxon>Nematoda</taxon>
        <taxon>Chromadorea</taxon>
        <taxon>Rhabditida</taxon>
        <taxon>Tylenchina</taxon>
        <taxon>Tylenchomorpha</taxon>
        <taxon>Tylenchoidea</taxon>
        <taxon>Meloidogynidae</taxon>
        <taxon>Meloidogyninae</taxon>
        <taxon>Meloidogyne</taxon>
    </lineage>
</organism>
<reference evidence="8 9" key="1">
    <citation type="submission" date="2020-08" db="EMBL/GenBank/DDBJ databases">
        <authorList>
            <person name="Koutsovoulos G."/>
            <person name="Danchin GJ E."/>
        </authorList>
    </citation>
    <scope>NUCLEOTIDE SEQUENCE [LARGE SCALE GENOMIC DNA]</scope>
</reference>
<dbReference type="InterPro" id="IPR015943">
    <property type="entry name" value="WD40/YVTN_repeat-like_dom_sf"/>
</dbReference>
<evidence type="ECO:0000256" key="5">
    <source>
        <dbReference type="ARBA" id="ARBA00038344"/>
    </source>
</evidence>
<evidence type="ECO:0000256" key="2">
    <source>
        <dbReference type="ARBA" id="ARBA00022574"/>
    </source>
</evidence>
<evidence type="ECO:0000256" key="4">
    <source>
        <dbReference type="ARBA" id="ARBA00022786"/>
    </source>
</evidence>
<dbReference type="SUPFAM" id="SSF50978">
    <property type="entry name" value="WD40 repeat-like"/>
    <property type="match status" value="1"/>
</dbReference>
<keyword evidence="3" id="KW-0677">Repeat</keyword>
<dbReference type="Gene3D" id="2.130.10.10">
    <property type="entry name" value="YVTN repeat-like/Quinoprotein amine dehydrogenase"/>
    <property type="match status" value="2"/>
</dbReference>
<evidence type="ECO:0000256" key="1">
    <source>
        <dbReference type="ARBA" id="ARBA00004906"/>
    </source>
</evidence>
<keyword evidence="2 6" id="KW-0853">WD repeat</keyword>
<dbReference type="PANTHER" id="PTHR22852">
    <property type="entry name" value="LETHAL 2 DENTICLELESS PROTEIN RETINOIC ACID-REGULATED NUCLEAR MATRIX-ASSOCIATED PROTEIN"/>
    <property type="match status" value="1"/>
</dbReference>
<dbReference type="Proteomes" id="UP000580250">
    <property type="component" value="Unassembled WGS sequence"/>
</dbReference>
<dbReference type="AlphaFoldDB" id="A0A6V7XT14"/>
<dbReference type="GO" id="GO:0043161">
    <property type="term" value="P:proteasome-mediated ubiquitin-dependent protein catabolic process"/>
    <property type="evidence" value="ECO:0007669"/>
    <property type="project" value="TreeGrafter"/>
</dbReference>
<name>A0A6V7XT14_MELEN</name>
<dbReference type="Pfam" id="PF00400">
    <property type="entry name" value="WD40"/>
    <property type="match status" value="1"/>
</dbReference>
<dbReference type="GO" id="GO:0005634">
    <property type="term" value="C:nucleus"/>
    <property type="evidence" value="ECO:0007669"/>
    <property type="project" value="TreeGrafter"/>
</dbReference>
<evidence type="ECO:0000256" key="7">
    <source>
        <dbReference type="SAM" id="MobiDB-lite"/>
    </source>
</evidence>
<keyword evidence="4" id="KW-0833">Ubl conjugation pathway</keyword>
<comment type="pathway">
    <text evidence="1">Protein modification; protein ubiquitination.</text>
</comment>
<dbReference type="PANTHER" id="PTHR22852:SF0">
    <property type="entry name" value="DENTICLELESS PROTEIN HOMOLOG"/>
    <property type="match status" value="1"/>
</dbReference>
<evidence type="ECO:0000256" key="3">
    <source>
        <dbReference type="ARBA" id="ARBA00022737"/>
    </source>
</evidence>
<dbReference type="InterPro" id="IPR001680">
    <property type="entry name" value="WD40_rpt"/>
</dbReference>
<dbReference type="GO" id="GO:0030674">
    <property type="term" value="F:protein-macromolecule adaptor activity"/>
    <property type="evidence" value="ECO:0007669"/>
    <property type="project" value="TreeGrafter"/>
</dbReference>
<dbReference type="InterPro" id="IPR036322">
    <property type="entry name" value="WD40_repeat_dom_sf"/>
</dbReference>
<dbReference type="PROSITE" id="PS50082">
    <property type="entry name" value="WD_REPEATS_2"/>
    <property type="match status" value="1"/>
</dbReference>
<feature type="compositionally biased region" description="Basic and acidic residues" evidence="7">
    <location>
        <begin position="503"/>
        <end position="512"/>
    </location>
</feature>
<evidence type="ECO:0000313" key="8">
    <source>
        <dbReference type="EMBL" id="CAD2202480.1"/>
    </source>
</evidence>
<comment type="caution">
    <text evidence="8">The sequence shown here is derived from an EMBL/GenBank/DDBJ whole genome shotgun (WGS) entry which is preliminary data.</text>
</comment>
<gene>
    <name evidence="8" type="ORF">MENT_LOCUS56116</name>
</gene>
<protein>
    <submittedName>
        <fullName evidence="8">Uncharacterized protein</fullName>
    </submittedName>
</protein>
<evidence type="ECO:0000256" key="6">
    <source>
        <dbReference type="PROSITE-ProRule" id="PRU00221"/>
    </source>
</evidence>
<dbReference type="OrthoDB" id="2096344at2759"/>
<evidence type="ECO:0000313" key="9">
    <source>
        <dbReference type="Proteomes" id="UP000580250"/>
    </source>
</evidence>
<dbReference type="PROSITE" id="PS50294">
    <property type="entry name" value="WD_REPEATS_REGION"/>
    <property type="match status" value="1"/>
</dbReference>
<dbReference type="PROSITE" id="PS00678">
    <property type="entry name" value="WD_REPEATS_1"/>
    <property type="match status" value="1"/>
</dbReference>
<feature type="repeat" description="WD" evidence="6">
    <location>
        <begin position="123"/>
        <end position="159"/>
    </location>
</feature>
<dbReference type="GO" id="GO:0007095">
    <property type="term" value="P:mitotic G2 DNA damage checkpoint signaling"/>
    <property type="evidence" value="ECO:0007669"/>
    <property type="project" value="TreeGrafter"/>
</dbReference>